<keyword evidence="1" id="KW-0472">Membrane</keyword>
<keyword evidence="1" id="KW-0812">Transmembrane</keyword>
<dbReference type="AlphaFoldDB" id="A0A5B8LFB7"/>
<reference evidence="2 3" key="1">
    <citation type="submission" date="2019-07" db="EMBL/GenBank/DDBJ databases">
        <title>Full genome sequence of Sphingomonas sp. 4R-6-7(HKS19).</title>
        <authorList>
            <person name="Im W.-T."/>
        </authorList>
    </citation>
    <scope>NUCLEOTIDE SEQUENCE [LARGE SCALE GENOMIC DNA]</scope>
    <source>
        <strain evidence="2 3">HKS19</strain>
    </source>
</reference>
<protein>
    <submittedName>
        <fullName evidence="2">Uncharacterized protein</fullName>
    </submittedName>
</protein>
<feature type="transmembrane region" description="Helical" evidence="1">
    <location>
        <begin position="17"/>
        <end position="35"/>
    </location>
</feature>
<name>A0A5B8LFB7_9SPHN</name>
<dbReference type="KEGG" id="spai:FPZ24_05060"/>
<organism evidence="2 3">
    <name type="scientific">Sphingomonas panacisoli</name>
    <dbReference type="NCBI Taxonomy" id="1813879"/>
    <lineage>
        <taxon>Bacteria</taxon>
        <taxon>Pseudomonadati</taxon>
        <taxon>Pseudomonadota</taxon>
        <taxon>Alphaproteobacteria</taxon>
        <taxon>Sphingomonadales</taxon>
        <taxon>Sphingomonadaceae</taxon>
        <taxon>Sphingomonas</taxon>
    </lineage>
</organism>
<evidence type="ECO:0000313" key="2">
    <source>
        <dbReference type="EMBL" id="QDZ06928.1"/>
    </source>
</evidence>
<keyword evidence="1" id="KW-1133">Transmembrane helix</keyword>
<gene>
    <name evidence="2" type="ORF">FPZ24_05060</name>
</gene>
<dbReference type="OrthoDB" id="9842442at2"/>
<accession>A0A5B8LFB7</accession>
<sequence>MIVAALSIGLIYGLARWFPRMLVAVAATFIAVMLAKKAQRLTRAMLANRPCDLDYDRKPSRAQRRQMRASLRVALKQTDLRSLFPTTVAGAERWISRAR</sequence>
<dbReference type="RefSeq" id="WP_146570012.1">
    <property type="nucleotide sequence ID" value="NZ_CP042306.1"/>
</dbReference>
<dbReference type="EMBL" id="CP042306">
    <property type="protein sequence ID" value="QDZ06928.1"/>
    <property type="molecule type" value="Genomic_DNA"/>
</dbReference>
<keyword evidence="3" id="KW-1185">Reference proteome</keyword>
<evidence type="ECO:0000313" key="3">
    <source>
        <dbReference type="Proteomes" id="UP000315673"/>
    </source>
</evidence>
<proteinExistence type="predicted"/>
<dbReference type="Proteomes" id="UP000315673">
    <property type="component" value="Chromosome"/>
</dbReference>
<evidence type="ECO:0000256" key="1">
    <source>
        <dbReference type="SAM" id="Phobius"/>
    </source>
</evidence>